<dbReference type="InterPro" id="IPR052942">
    <property type="entry name" value="LPS_cholinephosphotransferase"/>
</dbReference>
<dbReference type="Proteomes" id="UP001152797">
    <property type="component" value="Unassembled WGS sequence"/>
</dbReference>
<reference evidence="3 4" key="2">
    <citation type="submission" date="2024-05" db="EMBL/GenBank/DDBJ databases">
        <authorList>
            <person name="Chen Y."/>
            <person name="Shah S."/>
            <person name="Dougan E. K."/>
            <person name="Thang M."/>
            <person name="Chan C."/>
        </authorList>
    </citation>
    <scope>NUCLEOTIDE SEQUENCE [LARGE SCALE GENOMIC DNA]</scope>
</reference>
<dbReference type="PANTHER" id="PTHR43404">
    <property type="entry name" value="LIPOPOLYSACCHARIDE CHOLINEPHOSPHOTRANSFERASE LICD"/>
    <property type="match status" value="1"/>
</dbReference>
<accession>A0A9P1FWZ3</accession>
<dbReference type="EMBL" id="CAMXCT030001558">
    <property type="protein sequence ID" value="CAL4778518.1"/>
    <property type="molecule type" value="Genomic_DNA"/>
</dbReference>
<dbReference type="InterPro" id="IPR007074">
    <property type="entry name" value="LicD/FKTN/FKRP_NTP_transf"/>
</dbReference>
<sequence length="211" mass="23690">MAVPSLPPAHACAECDPQRCYVQADLGSKQLPVLKQKVLLGLLQVVDEVLSEANIPYWMTGGTLLGALRHEGFIPHDDDVDLECFEEDTPRIKAAFAASSLPGHFVESGHWEGQRMARLVFWEVLVLDLFLRRKPLEAEPCFPSDQEVFPLQRYAFHDLLLPGPRDAKAFLDRCYGPSWSKEARLWNHADHAAGQELWAKMLQAAPQVPLP</sequence>
<evidence type="ECO:0000313" key="4">
    <source>
        <dbReference type="Proteomes" id="UP001152797"/>
    </source>
</evidence>
<organism evidence="2">
    <name type="scientific">Cladocopium goreaui</name>
    <dbReference type="NCBI Taxonomy" id="2562237"/>
    <lineage>
        <taxon>Eukaryota</taxon>
        <taxon>Sar</taxon>
        <taxon>Alveolata</taxon>
        <taxon>Dinophyceae</taxon>
        <taxon>Suessiales</taxon>
        <taxon>Symbiodiniaceae</taxon>
        <taxon>Cladocopium</taxon>
    </lineage>
</organism>
<feature type="non-terminal residue" evidence="2">
    <location>
        <position position="211"/>
    </location>
</feature>
<dbReference type="AlphaFoldDB" id="A0A9P1FWZ3"/>
<reference evidence="2" key="1">
    <citation type="submission" date="2022-10" db="EMBL/GenBank/DDBJ databases">
        <authorList>
            <person name="Chen Y."/>
            <person name="Dougan E. K."/>
            <person name="Chan C."/>
            <person name="Rhodes N."/>
            <person name="Thang M."/>
        </authorList>
    </citation>
    <scope>NUCLEOTIDE SEQUENCE</scope>
</reference>
<dbReference type="OrthoDB" id="419198at2759"/>
<dbReference type="Gene3D" id="3.30.460.40">
    <property type="match status" value="1"/>
</dbReference>
<evidence type="ECO:0000259" key="1">
    <source>
        <dbReference type="Pfam" id="PF04991"/>
    </source>
</evidence>
<evidence type="ECO:0000313" key="2">
    <source>
        <dbReference type="EMBL" id="CAI3991206.1"/>
    </source>
</evidence>
<dbReference type="Pfam" id="PF04991">
    <property type="entry name" value="LicD"/>
    <property type="match status" value="1"/>
</dbReference>
<evidence type="ECO:0000313" key="3">
    <source>
        <dbReference type="EMBL" id="CAL4778518.1"/>
    </source>
</evidence>
<gene>
    <name evidence="2" type="ORF">C1SCF055_LOCUS18133</name>
</gene>
<keyword evidence="4" id="KW-1185">Reference proteome</keyword>
<dbReference type="GO" id="GO:0009100">
    <property type="term" value="P:glycoprotein metabolic process"/>
    <property type="evidence" value="ECO:0007669"/>
    <property type="project" value="UniProtKB-ARBA"/>
</dbReference>
<dbReference type="EMBL" id="CAMXCT010001558">
    <property type="protein sequence ID" value="CAI3991206.1"/>
    <property type="molecule type" value="Genomic_DNA"/>
</dbReference>
<proteinExistence type="predicted"/>
<dbReference type="PANTHER" id="PTHR43404:SF2">
    <property type="entry name" value="LIPOPOLYSACCHARIDE CHOLINEPHOSPHOTRANSFERASE LICD"/>
    <property type="match status" value="1"/>
</dbReference>
<name>A0A9P1FWZ3_9DINO</name>
<feature type="domain" description="LicD/FKTN/FKRP nucleotidyltransferase" evidence="1">
    <location>
        <begin position="52"/>
        <end position="98"/>
    </location>
</feature>
<dbReference type="EMBL" id="CAMXCT020001558">
    <property type="protein sequence ID" value="CAL1144581.1"/>
    <property type="molecule type" value="Genomic_DNA"/>
</dbReference>
<comment type="caution">
    <text evidence="2">The sequence shown here is derived from an EMBL/GenBank/DDBJ whole genome shotgun (WGS) entry which is preliminary data.</text>
</comment>
<protein>
    <submittedName>
        <fullName evidence="3">Uncharacterized protein RP689</fullName>
    </submittedName>
</protein>